<dbReference type="PROSITE" id="PS51331">
    <property type="entry name" value="THYX"/>
    <property type="match status" value="1"/>
</dbReference>
<dbReference type="RefSeq" id="WP_218254394.1">
    <property type="nucleotide sequence ID" value="NZ_JABXWD010000805.1"/>
</dbReference>
<protein>
    <recommendedName>
        <fullName evidence="1">FAD-dependent thymidylate synthase</fullName>
        <ecNumber evidence="1">2.1.1.148</ecNumber>
    </recommendedName>
</protein>
<dbReference type="PANTHER" id="PTHR34934">
    <property type="entry name" value="FLAVIN-DEPENDENT THYMIDYLATE SYNTHASE"/>
    <property type="match status" value="1"/>
</dbReference>
<reference evidence="2 3" key="1">
    <citation type="journal article" date="2020" name="J Geophys Res Biogeosci">
        <title>Magnetotaxis as an Adaptation to Enable Bacterial Shuttling of Microbial Sulfur and Sulfur Cycling Across Aquatic Oxic#Anoxic Interfaces.</title>
        <authorList>
            <person name="Li J."/>
            <person name="Liu P."/>
            <person name="Wang J."/>
            <person name="Roberts A.P."/>
            <person name="Pan Y."/>
        </authorList>
    </citation>
    <scope>NUCLEOTIDE SEQUENCE [LARGE SCALE GENOMIC DNA]</scope>
    <source>
        <strain evidence="2 3">MYR-1_YQ</strain>
    </source>
</reference>
<dbReference type="EC" id="2.1.1.148" evidence="1"/>
<dbReference type="InterPro" id="IPR003669">
    <property type="entry name" value="Thymidylate_synthase_ThyX"/>
</dbReference>
<organism evidence="2 3">
    <name type="scientific">Candidatus Magnetobacterium casense</name>
    <dbReference type="NCBI Taxonomy" id="1455061"/>
    <lineage>
        <taxon>Bacteria</taxon>
        <taxon>Pseudomonadati</taxon>
        <taxon>Nitrospirota</taxon>
        <taxon>Thermodesulfovibrionia</taxon>
        <taxon>Thermodesulfovibrionales</taxon>
        <taxon>Candidatus Magnetobacteriaceae</taxon>
        <taxon>Candidatus Magnetobacterium</taxon>
    </lineage>
</organism>
<feature type="non-terminal residue" evidence="2">
    <location>
        <position position="211"/>
    </location>
</feature>
<evidence type="ECO:0000256" key="1">
    <source>
        <dbReference type="NCBIfam" id="TIGR02170"/>
    </source>
</evidence>
<gene>
    <name evidence="2" type="primary">thyX</name>
    <name evidence="2" type="ORF">HWQ67_19620</name>
</gene>
<evidence type="ECO:0000313" key="3">
    <source>
        <dbReference type="Proteomes" id="UP001196980"/>
    </source>
</evidence>
<dbReference type="GO" id="GO:0032259">
    <property type="term" value="P:methylation"/>
    <property type="evidence" value="ECO:0007669"/>
    <property type="project" value="UniProtKB-KW"/>
</dbReference>
<accession>A0ABS6S4J7</accession>
<dbReference type="CDD" id="cd20175">
    <property type="entry name" value="ThyX"/>
    <property type="match status" value="1"/>
</dbReference>
<dbReference type="EMBL" id="JABXWD010000805">
    <property type="protein sequence ID" value="MBV6343781.1"/>
    <property type="molecule type" value="Genomic_DNA"/>
</dbReference>
<dbReference type="NCBIfam" id="TIGR02170">
    <property type="entry name" value="thyX"/>
    <property type="match status" value="1"/>
</dbReference>
<name>A0ABS6S4J7_9BACT</name>
<comment type="caution">
    <text evidence="2">The sequence shown here is derived from an EMBL/GenBank/DDBJ whole genome shotgun (WGS) entry which is preliminary data.</text>
</comment>
<keyword evidence="3" id="KW-1185">Reference proteome</keyword>
<sequence length="211" mass="24064">MKLVLPSFEILSMPSREESLRLIELAGRTAYKSEDKITAESAPRFVRMLMGRNHQSVIEHVSATVKLTVDRGVSHEAVRHRIASFTQTSTRYVNYGRQGIEFIIPPWLMGTVPEGQMDQTKARLYRGACHCWLVSLLEAESDYNSLLAEGWQPQQARDVLPNALKTEIVVTANFREWAHIFELRCSPAAHPAMRSIMTQVRERFQQALPEV</sequence>
<dbReference type="PANTHER" id="PTHR34934:SF1">
    <property type="entry name" value="FLAVIN-DEPENDENT THYMIDYLATE SYNTHASE"/>
    <property type="match status" value="1"/>
</dbReference>
<dbReference type="GO" id="GO:0050797">
    <property type="term" value="F:thymidylate synthase (FAD) activity"/>
    <property type="evidence" value="ECO:0007669"/>
    <property type="project" value="UniProtKB-EC"/>
</dbReference>
<evidence type="ECO:0000313" key="2">
    <source>
        <dbReference type="EMBL" id="MBV6343781.1"/>
    </source>
</evidence>
<proteinExistence type="predicted"/>
<keyword evidence="2" id="KW-0489">Methyltransferase</keyword>
<dbReference type="Proteomes" id="UP001196980">
    <property type="component" value="Unassembled WGS sequence"/>
</dbReference>
<keyword evidence="2" id="KW-0808">Transferase</keyword>
<dbReference type="Pfam" id="PF02511">
    <property type="entry name" value="Thy1"/>
    <property type="match status" value="1"/>
</dbReference>